<evidence type="ECO:0000313" key="2">
    <source>
        <dbReference type="Proteomes" id="UP000031668"/>
    </source>
</evidence>
<reference evidence="1 2" key="1">
    <citation type="journal article" date="2014" name="Genome Biol. Evol.">
        <title>The genome of the myxosporean Thelohanellus kitauei shows adaptations to nutrient acquisition within its fish host.</title>
        <authorList>
            <person name="Yang Y."/>
            <person name="Xiong J."/>
            <person name="Zhou Z."/>
            <person name="Huo F."/>
            <person name="Miao W."/>
            <person name="Ran C."/>
            <person name="Liu Y."/>
            <person name="Zhang J."/>
            <person name="Feng J."/>
            <person name="Wang M."/>
            <person name="Wang M."/>
            <person name="Wang L."/>
            <person name="Yao B."/>
        </authorList>
    </citation>
    <scope>NUCLEOTIDE SEQUENCE [LARGE SCALE GENOMIC DNA]</scope>
    <source>
        <strain evidence="1">Wuqing</strain>
    </source>
</reference>
<accession>A0A0C2MZI8</accession>
<dbReference type="OrthoDB" id="10051448at2759"/>
<name>A0A0C2MZI8_THEKT</name>
<comment type="caution">
    <text evidence="1">The sequence shown here is derived from an EMBL/GenBank/DDBJ whole genome shotgun (WGS) entry which is preliminary data.</text>
</comment>
<sequence length="448" mass="51743">MPSNSLEMVKEKQLLLEKNQADSRKKEITLKLKKKEGRRSMIGTTAHPIVPIPCGQNVTMLLAINYYNIIQCDAVFGCGVNAETFSCFLRRLVAVLGEGDFTIVMENVRFHHITVNRVLFEHLKIIGGRIFWNPMVLSTVGIKRESIDHIGDAPLVIRNVLSNQHSHAPDISRLEARKAINTIKESARKIHIPLELQQTLSGGRFLFIDNNDVINRIIIFCSDWQLELMRTHTHWYCGGTFKLAPRLFCQPDTFHVKMISSVVPQTYEELMDILQQRVPQINVIRIVSDFEIAALNAIRHHFPIAIISGTFVQIDDVMSAFKFEDHYIGRLTANNLRRQPPFPINIWNMFDTTPNDLHRTNNSVEGWHNGFSKIVNCHHPSLMKFITYLQVDEGYQRVVAIQNRDGIARINQRREYRELNRRLKTIVEGYSRNRLDEYLRAIAINIQI</sequence>
<dbReference type="EMBL" id="JWZT01002382">
    <property type="protein sequence ID" value="KII69540.1"/>
    <property type="molecule type" value="Genomic_DNA"/>
</dbReference>
<organism evidence="1 2">
    <name type="scientific">Thelohanellus kitauei</name>
    <name type="common">Myxosporean</name>
    <dbReference type="NCBI Taxonomy" id="669202"/>
    <lineage>
        <taxon>Eukaryota</taxon>
        <taxon>Metazoa</taxon>
        <taxon>Cnidaria</taxon>
        <taxon>Myxozoa</taxon>
        <taxon>Myxosporea</taxon>
        <taxon>Bivalvulida</taxon>
        <taxon>Platysporina</taxon>
        <taxon>Myxobolidae</taxon>
        <taxon>Thelohanellus</taxon>
    </lineage>
</organism>
<dbReference type="AlphaFoldDB" id="A0A0C2MZI8"/>
<keyword evidence="2" id="KW-1185">Reference proteome</keyword>
<dbReference type="Proteomes" id="UP000031668">
    <property type="component" value="Unassembled WGS sequence"/>
</dbReference>
<gene>
    <name evidence="1" type="ORF">RF11_00420</name>
</gene>
<evidence type="ECO:0008006" key="3">
    <source>
        <dbReference type="Google" id="ProtNLM"/>
    </source>
</evidence>
<evidence type="ECO:0000313" key="1">
    <source>
        <dbReference type="EMBL" id="KII69540.1"/>
    </source>
</evidence>
<proteinExistence type="predicted"/>
<protein>
    <recommendedName>
        <fullName evidence="3">Tc1-like transposase DDE domain-containing protein</fullName>
    </recommendedName>
</protein>